<keyword evidence="2" id="KW-1185">Reference proteome</keyword>
<evidence type="ECO:0000313" key="1">
    <source>
        <dbReference type="EMBL" id="WEG09267.1"/>
    </source>
</evidence>
<dbReference type="EMBL" id="CP119108">
    <property type="protein sequence ID" value="WEG09267.1"/>
    <property type="molecule type" value="Genomic_DNA"/>
</dbReference>
<name>A0ABY8BZH3_9MICO</name>
<reference evidence="1 2" key="1">
    <citation type="submission" date="2023-03" db="EMBL/GenBank/DDBJ databases">
        <title>Genome sequence of Microbacterium sp. KACC 23027.</title>
        <authorList>
            <person name="Kim S."/>
            <person name="Heo J."/>
            <person name="Kwon S.-W."/>
        </authorList>
    </citation>
    <scope>NUCLEOTIDE SEQUENCE [LARGE SCALE GENOMIC DNA]</scope>
    <source>
        <strain evidence="1 2">KACC 23027</strain>
    </source>
</reference>
<protein>
    <submittedName>
        <fullName evidence="1">Uncharacterized protein</fullName>
    </submittedName>
</protein>
<sequence>MSTPLTRQTPFEVRERVACMCSHGGDCSSFAPGHALHLIQARIASATPSEWADALVTGVDAATGDIRLLTLDGTTFDVWNAGGAALEVEPGTPVALHPRYGVLAVGRLQYNVALSA</sequence>
<dbReference type="RefSeq" id="WP_275278591.1">
    <property type="nucleotide sequence ID" value="NZ_CP119108.1"/>
</dbReference>
<proteinExistence type="predicted"/>
<organism evidence="1 2">
    <name type="scientific">Microbacterium horticulturae</name>
    <dbReference type="NCBI Taxonomy" id="3028316"/>
    <lineage>
        <taxon>Bacteria</taxon>
        <taxon>Bacillati</taxon>
        <taxon>Actinomycetota</taxon>
        <taxon>Actinomycetes</taxon>
        <taxon>Micrococcales</taxon>
        <taxon>Microbacteriaceae</taxon>
        <taxon>Microbacterium</taxon>
    </lineage>
</organism>
<accession>A0ABY8BZH3</accession>
<gene>
    <name evidence="1" type="ORF">PU630_01520</name>
</gene>
<dbReference type="Proteomes" id="UP001214553">
    <property type="component" value="Chromosome"/>
</dbReference>
<evidence type="ECO:0000313" key="2">
    <source>
        <dbReference type="Proteomes" id="UP001214553"/>
    </source>
</evidence>